<dbReference type="NCBIfam" id="TIGR00797">
    <property type="entry name" value="matE"/>
    <property type="match status" value="1"/>
</dbReference>
<evidence type="ECO:0000256" key="1">
    <source>
        <dbReference type="ARBA" id="ARBA00004651"/>
    </source>
</evidence>
<feature type="transmembrane region" description="Helical" evidence="10">
    <location>
        <begin position="99"/>
        <end position="122"/>
    </location>
</feature>
<dbReference type="Pfam" id="PF01554">
    <property type="entry name" value="MatE"/>
    <property type="match status" value="2"/>
</dbReference>
<dbReference type="InterPro" id="IPR048279">
    <property type="entry name" value="MdtK-like"/>
</dbReference>
<evidence type="ECO:0000256" key="2">
    <source>
        <dbReference type="ARBA" id="ARBA00022448"/>
    </source>
</evidence>
<comment type="caution">
    <text evidence="11">The sequence shown here is derived from an EMBL/GenBank/DDBJ whole genome shotgun (WGS) entry which is preliminary data.</text>
</comment>
<dbReference type="PANTHER" id="PTHR43298:SF2">
    <property type="entry name" value="FMN_FAD EXPORTER YEEO-RELATED"/>
    <property type="match status" value="1"/>
</dbReference>
<dbReference type="Proteomes" id="UP000229641">
    <property type="component" value="Unassembled WGS sequence"/>
</dbReference>
<accession>A0A2H0LZC2</accession>
<keyword evidence="8 10" id="KW-0472">Membrane</keyword>
<dbReference type="GO" id="GO:0015297">
    <property type="term" value="F:antiporter activity"/>
    <property type="evidence" value="ECO:0007669"/>
    <property type="project" value="UniProtKB-KW"/>
</dbReference>
<dbReference type="EMBL" id="PCWA01000018">
    <property type="protein sequence ID" value="PIQ89726.1"/>
    <property type="molecule type" value="Genomic_DNA"/>
</dbReference>
<evidence type="ECO:0000256" key="7">
    <source>
        <dbReference type="ARBA" id="ARBA00023065"/>
    </source>
</evidence>
<feature type="transmembrane region" description="Helical" evidence="10">
    <location>
        <begin position="142"/>
        <end position="164"/>
    </location>
</feature>
<proteinExistence type="predicted"/>
<feature type="transmembrane region" description="Helical" evidence="10">
    <location>
        <begin position="395"/>
        <end position="415"/>
    </location>
</feature>
<keyword evidence="5 10" id="KW-0812">Transmembrane</keyword>
<evidence type="ECO:0000313" key="12">
    <source>
        <dbReference type="Proteomes" id="UP000229641"/>
    </source>
</evidence>
<keyword evidence="6 10" id="KW-1133">Transmembrane helix</keyword>
<evidence type="ECO:0000256" key="4">
    <source>
        <dbReference type="ARBA" id="ARBA00022475"/>
    </source>
</evidence>
<dbReference type="GO" id="GO:0006811">
    <property type="term" value="P:monoatomic ion transport"/>
    <property type="evidence" value="ECO:0007669"/>
    <property type="project" value="UniProtKB-KW"/>
</dbReference>
<reference evidence="11 12" key="1">
    <citation type="submission" date="2017-09" db="EMBL/GenBank/DDBJ databases">
        <title>Depth-based differentiation of microbial function through sediment-hosted aquifers and enrichment of novel symbionts in the deep terrestrial subsurface.</title>
        <authorList>
            <person name="Probst A.J."/>
            <person name="Ladd B."/>
            <person name="Jarett J.K."/>
            <person name="Geller-Mcgrath D.E."/>
            <person name="Sieber C.M."/>
            <person name="Emerson J.B."/>
            <person name="Anantharaman K."/>
            <person name="Thomas B.C."/>
            <person name="Malmstrom R."/>
            <person name="Stieglmeier M."/>
            <person name="Klingl A."/>
            <person name="Woyke T."/>
            <person name="Ryan C.M."/>
            <person name="Banfield J.F."/>
        </authorList>
    </citation>
    <scope>NUCLEOTIDE SEQUENCE [LARGE SCALE GENOMIC DNA]</scope>
    <source>
        <strain evidence="11">CG11_big_fil_rev_8_21_14_0_20_42_13</strain>
    </source>
</reference>
<organism evidence="11 12">
    <name type="scientific">Candidatus Ghiorseimicrobium undicola</name>
    <dbReference type="NCBI Taxonomy" id="1974746"/>
    <lineage>
        <taxon>Bacteria</taxon>
        <taxon>Pseudomonadati</taxon>
        <taxon>Candidatus Omnitrophota</taxon>
        <taxon>Candidatus Ghiorseimicrobium</taxon>
    </lineage>
</organism>
<dbReference type="CDD" id="cd13137">
    <property type="entry name" value="MATE_NorM_like"/>
    <property type="match status" value="1"/>
</dbReference>
<feature type="transmembrane region" description="Helical" evidence="10">
    <location>
        <begin position="294"/>
        <end position="313"/>
    </location>
</feature>
<dbReference type="AlphaFoldDB" id="A0A2H0LZC2"/>
<name>A0A2H0LZC2_9BACT</name>
<feature type="transmembrane region" description="Helical" evidence="10">
    <location>
        <begin position="268"/>
        <end position="288"/>
    </location>
</feature>
<evidence type="ECO:0000256" key="6">
    <source>
        <dbReference type="ARBA" id="ARBA00022989"/>
    </source>
</evidence>
<evidence type="ECO:0000256" key="8">
    <source>
        <dbReference type="ARBA" id="ARBA00023136"/>
    </source>
</evidence>
<dbReference type="PANTHER" id="PTHR43298">
    <property type="entry name" value="MULTIDRUG RESISTANCE PROTEIN NORM-RELATED"/>
    <property type="match status" value="1"/>
</dbReference>
<feature type="transmembrane region" description="Helical" evidence="10">
    <location>
        <begin position="176"/>
        <end position="197"/>
    </location>
</feature>
<feature type="transmembrane region" description="Helical" evidence="10">
    <location>
        <begin position="367"/>
        <end position="388"/>
    </location>
</feature>
<evidence type="ECO:0000256" key="5">
    <source>
        <dbReference type="ARBA" id="ARBA00022692"/>
    </source>
</evidence>
<keyword evidence="3" id="KW-0050">Antiport</keyword>
<keyword evidence="4" id="KW-1003">Cell membrane</keyword>
<feature type="transmembrane region" description="Helical" evidence="10">
    <location>
        <begin position="57"/>
        <end position="79"/>
    </location>
</feature>
<feature type="transmembrane region" description="Helical" evidence="10">
    <location>
        <begin position="325"/>
        <end position="347"/>
    </location>
</feature>
<comment type="subcellular location">
    <subcellularLocation>
        <location evidence="1">Cell membrane</location>
        <topology evidence="1">Multi-pass membrane protein</topology>
    </subcellularLocation>
</comment>
<keyword evidence="2" id="KW-0813">Transport</keyword>
<sequence length="461" mass="49491">MIHFIKNIFNNNKSITHGHILKNVVSLSAPLMIGALLQSTQSLIDMFWVGSLGPASIAAVAMSGIIMMLVFTIVSGIGIGTVSLVSKNMGAANPEGAQLCAYQTLILGSFISLLAAFVGMLFSGKLLTFLGAGEEVVLSGTGYLEILLGGSFTMVLLLLSGYILQGSGDVINPMIFMIIANLFNIVLDPIFIFGIGVKPMHTAGAAVATVCGQGISLFLAMRLFSHCRSKVCLNFRRIKLRLDIMKDMIKVGVPTSLQMFFRSVMSMFIINIIAGFGTAAVAAFGIVMRIHINALMPAFALGGAAATLMGQNLGAGNISRAKKSVWTATIMDMGIMFVAGIIFYSFSRQIIGIFTNAPEVISAGSEFMRISAFFYVFIAFGVVLNRALGGAGDTVVPMLITFISLWGYLVPAAHWVAKYTGFGLTGIWWVMATSYALNGLLTLIWFEIGRWKKARINLYNA</sequence>
<gene>
    <name evidence="11" type="ORF">COV72_01605</name>
</gene>
<protein>
    <recommendedName>
        <fullName evidence="9">Multidrug-efflux transporter</fullName>
    </recommendedName>
</protein>
<dbReference type="InterPro" id="IPR002528">
    <property type="entry name" value="MATE_fam"/>
</dbReference>
<dbReference type="GO" id="GO:0042910">
    <property type="term" value="F:xenobiotic transmembrane transporter activity"/>
    <property type="evidence" value="ECO:0007669"/>
    <property type="project" value="InterPro"/>
</dbReference>
<feature type="transmembrane region" description="Helical" evidence="10">
    <location>
        <begin position="20"/>
        <end position="37"/>
    </location>
</feature>
<evidence type="ECO:0000256" key="9">
    <source>
        <dbReference type="ARBA" id="ARBA00031636"/>
    </source>
</evidence>
<keyword evidence="7" id="KW-0406">Ion transport</keyword>
<dbReference type="PIRSF" id="PIRSF006603">
    <property type="entry name" value="DinF"/>
    <property type="match status" value="1"/>
</dbReference>
<feature type="transmembrane region" description="Helical" evidence="10">
    <location>
        <begin position="427"/>
        <end position="446"/>
    </location>
</feature>
<evidence type="ECO:0000256" key="3">
    <source>
        <dbReference type="ARBA" id="ARBA00022449"/>
    </source>
</evidence>
<dbReference type="InterPro" id="IPR050222">
    <property type="entry name" value="MATE_MdtK"/>
</dbReference>
<feature type="transmembrane region" description="Helical" evidence="10">
    <location>
        <begin position="203"/>
        <end position="224"/>
    </location>
</feature>
<dbReference type="GO" id="GO:0005886">
    <property type="term" value="C:plasma membrane"/>
    <property type="evidence" value="ECO:0007669"/>
    <property type="project" value="UniProtKB-SubCell"/>
</dbReference>
<evidence type="ECO:0000313" key="11">
    <source>
        <dbReference type="EMBL" id="PIQ89726.1"/>
    </source>
</evidence>
<evidence type="ECO:0000256" key="10">
    <source>
        <dbReference type="SAM" id="Phobius"/>
    </source>
</evidence>